<keyword evidence="4" id="KW-1003">Cell membrane</keyword>
<evidence type="ECO:0000256" key="6">
    <source>
        <dbReference type="ARBA" id="ARBA00022989"/>
    </source>
</evidence>
<accession>A0A1F5NUD1</accession>
<dbReference type="Proteomes" id="UP000177912">
    <property type="component" value="Unassembled WGS sequence"/>
</dbReference>
<dbReference type="Pfam" id="PF01594">
    <property type="entry name" value="AI-2E_transport"/>
    <property type="match status" value="1"/>
</dbReference>
<feature type="transmembrane region" description="Helical" evidence="8">
    <location>
        <begin position="67"/>
        <end position="89"/>
    </location>
</feature>
<feature type="transmembrane region" description="Helical" evidence="8">
    <location>
        <begin position="210"/>
        <end position="239"/>
    </location>
</feature>
<evidence type="ECO:0000256" key="8">
    <source>
        <dbReference type="SAM" id="Phobius"/>
    </source>
</evidence>
<keyword evidence="6 8" id="KW-1133">Transmembrane helix</keyword>
<proteinExistence type="inferred from homology"/>
<protein>
    <recommendedName>
        <fullName evidence="11">AI-2E family transporter</fullName>
    </recommendedName>
</protein>
<evidence type="ECO:0000256" key="4">
    <source>
        <dbReference type="ARBA" id="ARBA00022475"/>
    </source>
</evidence>
<feature type="transmembrane region" description="Helical" evidence="8">
    <location>
        <begin position="37"/>
        <end position="55"/>
    </location>
</feature>
<reference evidence="9 10" key="1">
    <citation type="journal article" date="2016" name="Nat. Commun.">
        <title>Thousands of microbial genomes shed light on interconnected biogeochemical processes in an aquifer system.</title>
        <authorList>
            <person name="Anantharaman K."/>
            <person name="Brown C.T."/>
            <person name="Hug L.A."/>
            <person name="Sharon I."/>
            <person name="Castelle C.J."/>
            <person name="Probst A.J."/>
            <person name="Thomas B.C."/>
            <person name="Singh A."/>
            <person name="Wilkins M.J."/>
            <person name="Karaoz U."/>
            <person name="Brodie E.L."/>
            <person name="Williams K.H."/>
            <person name="Hubbard S.S."/>
            <person name="Banfield J.F."/>
        </authorList>
    </citation>
    <scope>NUCLEOTIDE SEQUENCE [LARGE SCALE GENOMIC DNA]</scope>
</reference>
<evidence type="ECO:0000256" key="1">
    <source>
        <dbReference type="ARBA" id="ARBA00004651"/>
    </source>
</evidence>
<name>A0A1F5NUD1_9BACT</name>
<keyword evidence="7 8" id="KW-0472">Membrane</keyword>
<comment type="similarity">
    <text evidence="2">Belongs to the autoinducer-2 exporter (AI-2E) (TC 2.A.86) family.</text>
</comment>
<gene>
    <name evidence="9" type="ORF">A2826_00285</name>
</gene>
<feature type="transmembrane region" description="Helical" evidence="8">
    <location>
        <begin position="149"/>
        <end position="170"/>
    </location>
</feature>
<evidence type="ECO:0000256" key="2">
    <source>
        <dbReference type="ARBA" id="ARBA00009773"/>
    </source>
</evidence>
<organism evidence="9 10">
    <name type="scientific">Candidatus Doudnabacteria bacterium RIFCSPHIGHO2_01_FULL_43_23</name>
    <dbReference type="NCBI Taxonomy" id="1817822"/>
    <lineage>
        <taxon>Bacteria</taxon>
        <taxon>Candidatus Doudnaibacteriota</taxon>
    </lineage>
</organism>
<dbReference type="PANTHER" id="PTHR21716:SF53">
    <property type="entry name" value="PERMEASE PERM-RELATED"/>
    <property type="match status" value="1"/>
</dbReference>
<dbReference type="GO" id="GO:0055085">
    <property type="term" value="P:transmembrane transport"/>
    <property type="evidence" value="ECO:0007669"/>
    <property type="project" value="TreeGrafter"/>
</dbReference>
<dbReference type="PANTHER" id="PTHR21716">
    <property type="entry name" value="TRANSMEMBRANE PROTEIN"/>
    <property type="match status" value="1"/>
</dbReference>
<keyword evidence="3" id="KW-0813">Transport</keyword>
<dbReference type="AlphaFoldDB" id="A0A1F5NUD1"/>
<evidence type="ECO:0000256" key="5">
    <source>
        <dbReference type="ARBA" id="ARBA00022692"/>
    </source>
</evidence>
<evidence type="ECO:0000256" key="7">
    <source>
        <dbReference type="ARBA" id="ARBA00023136"/>
    </source>
</evidence>
<dbReference type="STRING" id="1817822.A2826_00285"/>
<sequence length="344" mass="37632">MSENENTNNNWNIATSAVIKVVGVLLALYFFFLIRDVILLLVVSMILASALTPLVESLYLRVRFPRALTVGLVYLLFIGLVALILILLVPRLASELVELGGSIEIFRADFQNEGSRLGTLFSQFGLAESLRTLGASVAQFTSTLFEKSLGFFGSIFSVISVLVISFYLVAQQNALKDFVKSLAPKNYHDRINNVVQKVQQKLGRWLIGQISLMAVIFILTFIGLTILGVENALVLALFAGLLEIVPYLGPFLALIPAVILAFIQSPILGLLVLILYVVIQQLENYLLVPRIIGKSIGANPLVVLIALLIGFRIAGILGMLIAAPLVAVITVILEDYTGHRKQLE</sequence>
<feature type="transmembrane region" description="Helical" evidence="8">
    <location>
        <begin position="12"/>
        <end position="31"/>
    </location>
</feature>
<feature type="transmembrane region" description="Helical" evidence="8">
    <location>
        <begin position="251"/>
        <end position="279"/>
    </location>
</feature>
<dbReference type="InterPro" id="IPR002549">
    <property type="entry name" value="AI-2E-like"/>
</dbReference>
<feature type="transmembrane region" description="Helical" evidence="8">
    <location>
        <begin position="315"/>
        <end position="333"/>
    </location>
</feature>
<evidence type="ECO:0000313" key="10">
    <source>
        <dbReference type="Proteomes" id="UP000177912"/>
    </source>
</evidence>
<dbReference type="EMBL" id="MFEI01000015">
    <property type="protein sequence ID" value="OGE80950.1"/>
    <property type="molecule type" value="Genomic_DNA"/>
</dbReference>
<keyword evidence="5 8" id="KW-0812">Transmembrane</keyword>
<comment type="subcellular location">
    <subcellularLocation>
        <location evidence="1">Cell membrane</location>
        <topology evidence="1">Multi-pass membrane protein</topology>
    </subcellularLocation>
</comment>
<evidence type="ECO:0000313" key="9">
    <source>
        <dbReference type="EMBL" id="OGE80950.1"/>
    </source>
</evidence>
<evidence type="ECO:0008006" key="11">
    <source>
        <dbReference type="Google" id="ProtNLM"/>
    </source>
</evidence>
<comment type="caution">
    <text evidence="9">The sequence shown here is derived from an EMBL/GenBank/DDBJ whole genome shotgun (WGS) entry which is preliminary data.</text>
</comment>
<dbReference type="GO" id="GO:0005886">
    <property type="term" value="C:plasma membrane"/>
    <property type="evidence" value="ECO:0007669"/>
    <property type="project" value="UniProtKB-SubCell"/>
</dbReference>
<evidence type="ECO:0000256" key="3">
    <source>
        <dbReference type="ARBA" id="ARBA00022448"/>
    </source>
</evidence>